<feature type="binding site" evidence="10">
    <location>
        <begin position="91"/>
        <end position="92"/>
    </location>
    <ligand>
        <name>pyridoxal 5'-phosphate</name>
        <dbReference type="ChEBI" id="CHEBI:597326"/>
    </ligand>
</feature>
<dbReference type="FunFam" id="3.90.1150.10:FF:000006">
    <property type="entry name" value="Phosphoserine aminotransferase"/>
    <property type="match status" value="1"/>
</dbReference>
<dbReference type="Gene3D" id="3.90.1150.10">
    <property type="entry name" value="Aspartate Aminotransferase, domain 1"/>
    <property type="match status" value="1"/>
</dbReference>
<comment type="caution">
    <text evidence="10">Lacks conserved residue(s) required for the propagation of feature annotation.</text>
</comment>
<keyword evidence="6 10" id="KW-0663">Pyridoxal phosphate</keyword>
<evidence type="ECO:0000256" key="9">
    <source>
        <dbReference type="ARBA" id="ARBA00049007"/>
    </source>
</evidence>
<dbReference type="GO" id="GO:0004648">
    <property type="term" value="F:O-phospho-L-serine:2-oxoglutarate aminotransferase activity"/>
    <property type="evidence" value="ECO:0007669"/>
    <property type="project" value="UniProtKB-UniRule"/>
</dbReference>
<evidence type="ECO:0000256" key="4">
    <source>
        <dbReference type="ARBA" id="ARBA00022605"/>
    </source>
</evidence>
<evidence type="ECO:0000256" key="10">
    <source>
        <dbReference type="HAMAP-Rule" id="MF_00160"/>
    </source>
</evidence>
<feature type="binding site" evidence="10">
    <location>
        <position position="117"/>
    </location>
    <ligand>
        <name>pyridoxal 5'-phosphate</name>
        <dbReference type="ChEBI" id="CHEBI:597326"/>
    </ligand>
</feature>
<dbReference type="Gene3D" id="3.40.640.10">
    <property type="entry name" value="Type I PLP-dependent aspartate aminotransferase-like (Major domain)"/>
    <property type="match status" value="1"/>
</dbReference>
<evidence type="ECO:0000259" key="11">
    <source>
        <dbReference type="Pfam" id="PF00266"/>
    </source>
</evidence>
<keyword evidence="10" id="KW-0963">Cytoplasm</keyword>
<organism evidence="12">
    <name type="scientific">uncultured marine group II/III euryarchaeote KM3_57_F04</name>
    <dbReference type="NCBI Taxonomy" id="1456465"/>
    <lineage>
        <taxon>Archaea</taxon>
        <taxon>Methanobacteriati</taxon>
        <taxon>Methanobacteriota</taxon>
        <taxon>environmental samples</taxon>
    </lineage>
</organism>
<evidence type="ECO:0000256" key="5">
    <source>
        <dbReference type="ARBA" id="ARBA00022679"/>
    </source>
</evidence>
<comment type="catalytic activity">
    <reaction evidence="8 10">
        <text>4-(phosphooxy)-L-threonine + 2-oxoglutarate = (R)-3-hydroxy-2-oxo-4-phosphooxybutanoate + L-glutamate</text>
        <dbReference type="Rhea" id="RHEA:16573"/>
        <dbReference type="ChEBI" id="CHEBI:16810"/>
        <dbReference type="ChEBI" id="CHEBI:29985"/>
        <dbReference type="ChEBI" id="CHEBI:58452"/>
        <dbReference type="ChEBI" id="CHEBI:58538"/>
        <dbReference type="EC" id="2.6.1.52"/>
    </reaction>
</comment>
<dbReference type="InterPro" id="IPR020578">
    <property type="entry name" value="Aminotrans_V_PyrdxlP_BS"/>
</dbReference>
<feature type="binding site" evidence="10">
    <location>
        <position position="167"/>
    </location>
    <ligand>
        <name>pyridoxal 5'-phosphate</name>
        <dbReference type="ChEBI" id="CHEBI:597326"/>
    </ligand>
</feature>
<comment type="pathway">
    <text evidence="1 10">Amino-acid biosynthesis; L-serine biosynthesis; L-serine from 3-phospho-D-glycerate: step 2/3.</text>
</comment>
<evidence type="ECO:0000256" key="3">
    <source>
        <dbReference type="ARBA" id="ARBA00022576"/>
    </source>
</evidence>
<dbReference type="InterPro" id="IPR022278">
    <property type="entry name" value="Pser_aminoTfrase"/>
</dbReference>
<keyword evidence="10" id="KW-0664">Pyridoxine biosynthesis</keyword>
<keyword evidence="5 10" id="KW-0808">Transferase</keyword>
<dbReference type="GO" id="GO:0030170">
    <property type="term" value="F:pyridoxal phosphate binding"/>
    <property type="evidence" value="ECO:0007669"/>
    <property type="project" value="UniProtKB-UniRule"/>
</dbReference>
<protein>
    <recommendedName>
        <fullName evidence="10">Phosphoserine aminotransferase</fullName>
        <ecNumber evidence="10">2.6.1.52</ecNumber>
    </recommendedName>
    <alternativeName>
        <fullName evidence="10">Phosphohydroxythreonine aminotransferase</fullName>
        <shortName evidence="10">PSAT</shortName>
    </alternativeName>
</protein>
<dbReference type="GO" id="GO:0008615">
    <property type="term" value="P:pyridoxine biosynthetic process"/>
    <property type="evidence" value="ECO:0007669"/>
    <property type="project" value="UniProtKB-UniRule"/>
</dbReference>
<dbReference type="EMBL" id="KF900959">
    <property type="protein sequence ID" value="AIF12944.1"/>
    <property type="molecule type" value="Genomic_DNA"/>
</dbReference>
<dbReference type="PANTHER" id="PTHR43247">
    <property type="entry name" value="PHOSPHOSERINE AMINOTRANSFERASE"/>
    <property type="match status" value="1"/>
</dbReference>
<feature type="binding site" evidence="10">
    <location>
        <position position="57"/>
    </location>
    <ligand>
        <name>L-glutamate</name>
        <dbReference type="ChEBI" id="CHEBI:29985"/>
    </ligand>
</feature>
<dbReference type="GO" id="GO:0006564">
    <property type="term" value="P:L-serine biosynthetic process"/>
    <property type="evidence" value="ECO:0007669"/>
    <property type="project" value="UniProtKB-UniRule"/>
</dbReference>
<keyword evidence="4 10" id="KW-0028">Amino-acid biosynthesis</keyword>
<dbReference type="UniPathway" id="UPA00244">
    <property type="reaction ID" value="UER00311"/>
</dbReference>
<dbReference type="InterPro" id="IPR015422">
    <property type="entry name" value="PyrdxlP-dep_Trfase_small"/>
</dbReference>
<gene>
    <name evidence="12" type="primary">PSAT1</name>
    <name evidence="10 12" type="synonym">serC</name>
</gene>
<evidence type="ECO:0000256" key="1">
    <source>
        <dbReference type="ARBA" id="ARBA00005099"/>
    </source>
</evidence>
<feature type="binding site" evidence="10">
    <location>
        <position position="187"/>
    </location>
    <ligand>
        <name>pyridoxal 5'-phosphate</name>
        <dbReference type="ChEBI" id="CHEBI:597326"/>
    </ligand>
</feature>
<dbReference type="EC" id="2.6.1.52" evidence="10"/>
<feature type="modified residue" description="N6-(pyridoxal phosphate)lysine" evidence="10">
    <location>
        <position position="211"/>
    </location>
</feature>
<dbReference type="GO" id="GO:0005737">
    <property type="term" value="C:cytoplasm"/>
    <property type="evidence" value="ECO:0007669"/>
    <property type="project" value="UniProtKB-SubCell"/>
</dbReference>
<dbReference type="PANTHER" id="PTHR43247:SF1">
    <property type="entry name" value="PHOSPHOSERINE AMINOTRANSFERASE"/>
    <property type="match status" value="1"/>
</dbReference>
<accession>A0A075HAI3</accession>
<comment type="function">
    <text evidence="10">Catalyzes the reversible conversion of 3-phosphohydroxypyruvate to phosphoserine and of 3-hydroxy-2-oxo-4-phosphonooxybutanoate to phosphohydroxythreonine.</text>
</comment>
<comment type="pathway">
    <text evidence="10">Cofactor biosynthesis; pyridoxine 5'-phosphate biosynthesis; pyridoxine 5'-phosphate from D-erythrose 4-phosphate: step 3/5.</text>
</comment>
<name>A0A075HAI3_9EURY</name>
<keyword evidence="3 10" id="KW-0032">Aminotransferase</keyword>
<comment type="subcellular location">
    <subcellularLocation>
        <location evidence="10">Cytoplasm</location>
    </subcellularLocation>
</comment>
<comment type="cofactor">
    <cofactor evidence="10">
        <name>pyridoxal 5'-phosphate</name>
        <dbReference type="ChEBI" id="CHEBI:597326"/>
    </cofactor>
    <text evidence="10">Binds 1 pyridoxal phosphate per subunit.</text>
</comment>
<reference evidence="12" key="1">
    <citation type="journal article" date="2014" name="Genome Biol. Evol.">
        <title>Pangenome evidence for extensive interdomain horizontal transfer affecting lineage core and shell genes in uncultured planktonic thaumarchaeota and euryarchaeota.</title>
        <authorList>
            <person name="Deschamps P."/>
            <person name="Zivanovic Y."/>
            <person name="Moreira D."/>
            <person name="Rodriguez-Valera F."/>
            <person name="Lopez-Garcia P."/>
        </authorList>
    </citation>
    <scope>NUCLEOTIDE SEQUENCE</scope>
</reference>
<comment type="subunit">
    <text evidence="10">Homodimer.</text>
</comment>
<feature type="binding site" evidence="10">
    <location>
        <begin position="252"/>
        <end position="253"/>
    </location>
    <ligand>
        <name>pyridoxal 5'-phosphate</name>
        <dbReference type="ChEBI" id="CHEBI:597326"/>
    </ligand>
</feature>
<dbReference type="Pfam" id="PF00266">
    <property type="entry name" value="Aminotran_5"/>
    <property type="match status" value="1"/>
</dbReference>
<evidence type="ECO:0000256" key="2">
    <source>
        <dbReference type="ARBA" id="ARBA00006904"/>
    </source>
</evidence>
<comment type="similarity">
    <text evidence="2 10">Belongs to the class-V pyridoxal-phosphate-dependent aminotransferase family. SerC subfamily.</text>
</comment>
<proteinExistence type="inferred from homology"/>
<dbReference type="HAMAP" id="MF_00160">
    <property type="entry name" value="SerC_aminotrans_5"/>
    <property type="match status" value="1"/>
</dbReference>
<evidence type="ECO:0000256" key="8">
    <source>
        <dbReference type="ARBA" id="ARBA00047630"/>
    </source>
</evidence>
<dbReference type="InterPro" id="IPR015421">
    <property type="entry name" value="PyrdxlP-dep_Trfase_major"/>
</dbReference>
<dbReference type="PROSITE" id="PS00595">
    <property type="entry name" value="AA_TRANSFER_CLASS_5"/>
    <property type="match status" value="1"/>
</dbReference>
<dbReference type="FunFam" id="3.40.640.10:FF:000010">
    <property type="entry name" value="Phosphoserine aminotransferase"/>
    <property type="match status" value="1"/>
</dbReference>
<keyword evidence="7 10" id="KW-0718">Serine biosynthesis</keyword>
<dbReference type="NCBIfam" id="NF003764">
    <property type="entry name" value="PRK05355.1"/>
    <property type="match status" value="1"/>
</dbReference>
<dbReference type="InterPro" id="IPR015424">
    <property type="entry name" value="PyrdxlP-dep_Trfase"/>
</dbReference>
<comment type="catalytic activity">
    <reaction evidence="9 10">
        <text>O-phospho-L-serine + 2-oxoglutarate = 3-phosphooxypyruvate + L-glutamate</text>
        <dbReference type="Rhea" id="RHEA:14329"/>
        <dbReference type="ChEBI" id="CHEBI:16810"/>
        <dbReference type="ChEBI" id="CHEBI:18110"/>
        <dbReference type="ChEBI" id="CHEBI:29985"/>
        <dbReference type="ChEBI" id="CHEBI:57524"/>
        <dbReference type="EC" id="2.6.1.52"/>
    </reaction>
</comment>
<evidence type="ECO:0000313" key="12">
    <source>
        <dbReference type="EMBL" id="AIF12944.1"/>
    </source>
</evidence>
<dbReference type="UniPathway" id="UPA00135">
    <property type="reaction ID" value="UER00197"/>
</dbReference>
<evidence type="ECO:0000256" key="7">
    <source>
        <dbReference type="ARBA" id="ARBA00023299"/>
    </source>
</evidence>
<sequence length="375" mass="40829">MPSKTGSDALWVMTGDSRIHNFGAGPAVLPLSVVEECRAALPNLNGSGFGLLEISHRSQTFQDVVDSAMDRIRRVLSVPDDYTVLFLQGGASLQFYMTALNLLRPGEQADYLVTGGWSQKALKEAKRVGDAQAIWDDSENGFRRVPRAGDYSLRADSVYLHYTSNNTLYGTQYHEQPDSGGKLLLLDASSDIAGVPCDIAAHDLIYAGAQKNLGPSGVTLVILSPRALSRVGDDLPTMLDYSVHAAKGSMFNTPNTFGIFVLDRVFNWLEENGGLEGSIARNQEKSGLLYAELDRTDFWRPHAEEGSRSVMNVTWLIHDDTLEPVFLAEAEAAGMGGLKGHRSVGGIRASLYNGCPLESVEALVSFMRDFEARHG</sequence>
<dbReference type="SUPFAM" id="SSF53383">
    <property type="entry name" value="PLP-dependent transferases"/>
    <property type="match status" value="1"/>
</dbReference>
<evidence type="ECO:0000256" key="6">
    <source>
        <dbReference type="ARBA" id="ARBA00022898"/>
    </source>
</evidence>
<feature type="domain" description="Aminotransferase class V" evidence="11">
    <location>
        <begin position="20"/>
        <end position="363"/>
    </location>
</feature>
<dbReference type="InterPro" id="IPR000192">
    <property type="entry name" value="Aminotrans_V_dom"/>
</dbReference>
<feature type="binding site" evidence="10">
    <location>
        <position position="210"/>
    </location>
    <ligand>
        <name>pyridoxal 5'-phosphate</name>
        <dbReference type="ChEBI" id="CHEBI:597326"/>
    </ligand>
</feature>
<dbReference type="PIRSF" id="PIRSF000525">
    <property type="entry name" value="SerC"/>
    <property type="match status" value="1"/>
</dbReference>
<dbReference type="AlphaFoldDB" id="A0A075HAI3"/>